<dbReference type="PANTHER" id="PTHR21508">
    <property type="entry name" value="MITOGUARDIN"/>
    <property type="match status" value="1"/>
</dbReference>
<feature type="compositionally biased region" description="Polar residues" evidence="5">
    <location>
        <begin position="90"/>
        <end position="99"/>
    </location>
</feature>
<keyword evidence="3" id="KW-0393">Immunoglobulin domain</keyword>
<feature type="compositionally biased region" description="Basic and acidic residues" evidence="5">
    <location>
        <begin position="591"/>
        <end position="609"/>
    </location>
</feature>
<feature type="region of interest" description="Disordered" evidence="5">
    <location>
        <begin position="267"/>
        <end position="292"/>
    </location>
</feature>
<feature type="region of interest" description="Disordered" evidence="5">
    <location>
        <begin position="526"/>
        <end position="609"/>
    </location>
</feature>
<feature type="compositionally biased region" description="Basic and acidic residues" evidence="5">
    <location>
        <begin position="160"/>
        <end position="185"/>
    </location>
</feature>
<dbReference type="EMBL" id="JAUCMX010000007">
    <property type="protein sequence ID" value="KAK3540378.1"/>
    <property type="molecule type" value="Genomic_DNA"/>
</dbReference>
<dbReference type="PROSITE" id="PS50835">
    <property type="entry name" value="IG_LIKE"/>
    <property type="match status" value="1"/>
</dbReference>
<dbReference type="Pfam" id="PF07679">
    <property type="entry name" value="I-set"/>
    <property type="match status" value="1"/>
</dbReference>
<feature type="region of interest" description="Disordered" evidence="5">
    <location>
        <begin position="44"/>
        <end position="115"/>
    </location>
</feature>
<feature type="region of interest" description="Disordered" evidence="5">
    <location>
        <begin position="318"/>
        <end position="458"/>
    </location>
</feature>
<evidence type="ECO:0000256" key="6">
    <source>
        <dbReference type="SAM" id="SignalP"/>
    </source>
</evidence>
<dbReference type="InterPro" id="IPR036179">
    <property type="entry name" value="Ig-like_dom_sf"/>
</dbReference>
<feature type="compositionally biased region" description="Basic and acidic residues" evidence="5">
    <location>
        <begin position="446"/>
        <end position="458"/>
    </location>
</feature>
<comment type="caution">
    <text evidence="8">The sequence shown here is derived from an EMBL/GenBank/DDBJ whole genome shotgun (WGS) entry which is preliminary data.</text>
</comment>
<dbReference type="Proteomes" id="UP001274896">
    <property type="component" value="Unassembled WGS sequence"/>
</dbReference>
<comment type="subcellular location">
    <subcellularLocation>
        <location evidence="1">Cytoplasm</location>
    </subcellularLocation>
</comment>
<dbReference type="InterPro" id="IPR013098">
    <property type="entry name" value="Ig_I-set"/>
</dbReference>
<feature type="compositionally biased region" description="Basic and acidic residues" evidence="5">
    <location>
        <begin position="54"/>
        <end position="63"/>
    </location>
</feature>
<evidence type="ECO:0000259" key="7">
    <source>
        <dbReference type="PROSITE" id="PS50835"/>
    </source>
</evidence>
<dbReference type="GO" id="GO:0005737">
    <property type="term" value="C:cytoplasm"/>
    <property type="evidence" value="ECO:0007669"/>
    <property type="project" value="UniProtKB-SubCell"/>
</dbReference>
<organism evidence="8 9">
    <name type="scientific">Hemibagrus guttatus</name>
    <dbReference type="NCBI Taxonomy" id="175788"/>
    <lineage>
        <taxon>Eukaryota</taxon>
        <taxon>Metazoa</taxon>
        <taxon>Chordata</taxon>
        <taxon>Craniata</taxon>
        <taxon>Vertebrata</taxon>
        <taxon>Euteleostomi</taxon>
        <taxon>Actinopterygii</taxon>
        <taxon>Neopterygii</taxon>
        <taxon>Teleostei</taxon>
        <taxon>Ostariophysi</taxon>
        <taxon>Siluriformes</taxon>
        <taxon>Bagridae</taxon>
        <taxon>Hemibagrus</taxon>
    </lineage>
</organism>
<proteinExistence type="predicted"/>
<feature type="domain" description="Ig-like" evidence="7">
    <location>
        <begin position="796"/>
        <end position="884"/>
    </location>
</feature>
<dbReference type="InterPro" id="IPR003599">
    <property type="entry name" value="Ig_sub"/>
</dbReference>
<dbReference type="AlphaFoldDB" id="A0AAE0R348"/>
<dbReference type="Gene3D" id="2.60.40.10">
    <property type="entry name" value="Immunoglobulins"/>
    <property type="match status" value="1"/>
</dbReference>
<feature type="coiled-coil region" evidence="4">
    <location>
        <begin position="671"/>
        <end position="698"/>
    </location>
</feature>
<evidence type="ECO:0000256" key="4">
    <source>
        <dbReference type="SAM" id="Coils"/>
    </source>
</evidence>
<feature type="coiled-coil region" evidence="4">
    <location>
        <begin position="459"/>
        <end position="488"/>
    </location>
</feature>
<dbReference type="SUPFAM" id="SSF48726">
    <property type="entry name" value="Immunoglobulin"/>
    <property type="match status" value="1"/>
</dbReference>
<protein>
    <recommendedName>
        <fullName evidence="7">Ig-like domain-containing protein</fullName>
    </recommendedName>
</protein>
<sequence>MKMFALILDNLLLLHHRLHLKDPSPSITSNRGATMTDVLSLDNAEHVSGVMRPEGAEERKTQEEDMNGVTEKKETKKGSRTRKRERPQKSSEVSLTEVDNMNDVGNVEDQVTEKDEANLTDVALKQERLLKSNKPVQKSYVPKTGKGDVKSKFEAMQKVREERNRMRTEEEQKKRKEQYIKERERSRKKQMIKELLASSDEEEEEVKPTKVEKSYVPKIIGESGHQTQRDTGILKASRIQTYAFFLILNPVFVPNVSTGSVKGKFAEMEKQREEGQKKKMEEERKKRITQEAIEKAKIQKELAKKAEEEGDNSVLVRVVPAKSQKQPGKIKMNFEDMEKSREEELKKRSEDEKKKRYDENRRSFKEAKQRSISTNQDGEESHEKEKERVTPGKLRLTFEEQEKERQEQQRKQAEEEAKRRLQEERKAFEEAKLGMAQDDEDASGEQTEKEEVRPGKLRLSFEELERQRLEEEHKRVEEERKRRILEERKAFADARKSMHLDEEDDILLAAMSMDTGATPGKLAISFEELERQRREEEQKRKEDEAKRRLEEEKRLFAEARKNMVQDEDDTLVRTESQEAMHPGKLEINFEEMMKMKEEEERKRKEEARRQKMEIEKKELEQLRQEMGEEEINETTEVVSSEYEELTKLKRTGSIQAKNLKVKFEKIKQLTEEEIQRKIEEERARRKAIDEEIKEREAERCVEDEGEDMKGAVKVEDAPFRQKVDMRARFEQMAKAREEEEKRRIEEQKLQRMQFEQQEIDAALQKTREDEDEDEGSVVNGSANHDEEDDHGRSGAPWFKRPLKNQTVVDSEPVRFTVKITGEPKPEVTWWFEGELLQDCEDYQYIERGETYCLYLPETFPEDEGEYMCKAVNSRGSSASTCILTIESKPPPLSRHINQRMPVFLLLLLLTPNNFPFVLFWNDGPSESLHFFNSFEESEQKHRLLIVLYSILYEL</sequence>
<dbReference type="InterPro" id="IPR013783">
    <property type="entry name" value="Ig-like_fold"/>
</dbReference>
<dbReference type="GO" id="GO:0008053">
    <property type="term" value="P:mitochondrial fusion"/>
    <property type="evidence" value="ECO:0007669"/>
    <property type="project" value="TreeGrafter"/>
</dbReference>
<evidence type="ECO:0000313" key="8">
    <source>
        <dbReference type="EMBL" id="KAK3540378.1"/>
    </source>
</evidence>
<dbReference type="InterPro" id="IPR007110">
    <property type="entry name" value="Ig-like_dom"/>
</dbReference>
<reference evidence="8" key="1">
    <citation type="submission" date="2023-06" db="EMBL/GenBank/DDBJ databases">
        <title>Male Hemibagrus guttatus genome.</title>
        <authorList>
            <person name="Bian C."/>
        </authorList>
    </citation>
    <scope>NUCLEOTIDE SEQUENCE</scope>
    <source>
        <strain evidence="8">Male_cb2023</strain>
        <tissue evidence="8">Muscle</tissue>
    </source>
</reference>
<evidence type="ECO:0000256" key="2">
    <source>
        <dbReference type="ARBA" id="ARBA00022490"/>
    </source>
</evidence>
<feature type="region of interest" description="Disordered" evidence="5">
    <location>
        <begin position="160"/>
        <end position="209"/>
    </location>
</feature>
<feature type="signal peptide" evidence="6">
    <location>
        <begin position="1"/>
        <end position="20"/>
    </location>
</feature>
<keyword evidence="4" id="KW-0175">Coiled coil</keyword>
<feature type="compositionally biased region" description="Basic and acidic residues" evidence="5">
    <location>
        <begin position="528"/>
        <end position="584"/>
    </location>
</feature>
<feature type="compositionally biased region" description="Basic and acidic residues" evidence="5">
    <location>
        <begin position="332"/>
        <end position="369"/>
    </location>
</feature>
<evidence type="ECO:0000313" key="9">
    <source>
        <dbReference type="Proteomes" id="UP001274896"/>
    </source>
</evidence>
<feature type="chain" id="PRO_5042099216" description="Ig-like domain-containing protein" evidence="6">
    <location>
        <begin position="21"/>
        <end position="954"/>
    </location>
</feature>
<keyword evidence="6" id="KW-0732">Signal</keyword>
<name>A0AAE0R348_9TELE</name>
<feature type="compositionally biased region" description="Basic and acidic residues" evidence="5">
    <location>
        <begin position="379"/>
        <end position="432"/>
    </location>
</feature>
<dbReference type="PANTHER" id="PTHR21508:SF4">
    <property type="entry name" value="MITOGUARDIN 2"/>
    <property type="match status" value="1"/>
</dbReference>
<gene>
    <name evidence="8" type="ORF">QTP70_030211</name>
</gene>
<evidence type="ECO:0000256" key="3">
    <source>
        <dbReference type="ARBA" id="ARBA00023319"/>
    </source>
</evidence>
<keyword evidence="9" id="KW-1185">Reference proteome</keyword>
<keyword evidence="2" id="KW-0963">Cytoplasm</keyword>
<dbReference type="FunFam" id="2.60.40.10:FF:000425">
    <property type="entry name" value="Myosin light chain kinase"/>
    <property type="match status" value="1"/>
</dbReference>
<dbReference type="SMART" id="SM00409">
    <property type="entry name" value="IG"/>
    <property type="match status" value="1"/>
</dbReference>
<evidence type="ECO:0000256" key="5">
    <source>
        <dbReference type="SAM" id="MobiDB-lite"/>
    </source>
</evidence>
<feature type="region of interest" description="Disordered" evidence="5">
    <location>
        <begin position="764"/>
        <end position="800"/>
    </location>
</feature>
<evidence type="ECO:0000256" key="1">
    <source>
        <dbReference type="ARBA" id="ARBA00004496"/>
    </source>
</evidence>
<accession>A0AAE0R348</accession>